<reference evidence="2 3" key="1">
    <citation type="submission" date="2019-08" db="EMBL/GenBank/DDBJ databases">
        <title>In-depth cultivation of the pig gut microbiome towards novel bacterial diversity and tailored functional studies.</title>
        <authorList>
            <person name="Wylensek D."/>
            <person name="Hitch T.C.A."/>
            <person name="Clavel T."/>
        </authorList>
    </citation>
    <scope>NUCLEOTIDE SEQUENCE [LARGE SCALE GENOMIC DNA]</scope>
    <source>
        <strain evidence="2 3">WCA-693-APC-MOT-I</strain>
    </source>
</reference>
<dbReference type="SUPFAM" id="SSF53067">
    <property type="entry name" value="Actin-like ATPase domain"/>
    <property type="match status" value="2"/>
</dbReference>
<evidence type="ECO:0008006" key="4">
    <source>
        <dbReference type="Google" id="ProtNLM"/>
    </source>
</evidence>
<proteinExistence type="predicted"/>
<evidence type="ECO:0000256" key="1">
    <source>
        <dbReference type="SAM" id="Coils"/>
    </source>
</evidence>
<dbReference type="Pfam" id="PF11104">
    <property type="entry name" value="PilM_2"/>
    <property type="match status" value="1"/>
</dbReference>
<organism evidence="2 3">
    <name type="scientific">Velocimicrobium porci</name>
    <dbReference type="NCBI Taxonomy" id="2606634"/>
    <lineage>
        <taxon>Bacteria</taxon>
        <taxon>Bacillati</taxon>
        <taxon>Bacillota</taxon>
        <taxon>Clostridia</taxon>
        <taxon>Lachnospirales</taxon>
        <taxon>Lachnospiraceae</taxon>
        <taxon>Velocimicrobium</taxon>
    </lineage>
</organism>
<accession>A0A6L5XWW3</accession>
<sequence>MENKVRGMGRVMKKRVLSIEAGSQFTKVCEIDYRKKNPKVYHAIQFVTPKNAIEDGYIRDKLAFAKELRKQLEHAGIKNRKVIFTIASTRIANREVTLPLVKDNKIQAIVEAQAEEYFPVDTSQYVISYTVLEKITEGEEKGIKLLVLAAPENLIKNYFSFSNEMGFELTAIDYIGNSIFQVLKRQITSGVDLVIQMNEQTTLVSVLNQGRLMLQRTIPYGVMAAVEAVLDNKKIFGKENEKEANDLLYDRRLIFPAFGMELEEVATSIEVQQQEEYRTTYEAEFEVTESLRYLVSNISRVIDYYNSKFPDKKIEKVHLTGHGAKVKGIVPLMTRELGYNIEKLEQLHGVLFQKGMESVIGESVQYSSVIGAAMNPIGFLSKEASMEKEQKENLTSMKVLLVGSIGVALFAILFSTVQYQSEKAKNQSLKNQIAELKPIEKVYQENEQATSQLNELEECYGKTKTENEQFLELIQELEDSLPTVMSVASCNISGKTIVINLESTTKISVAKLILNLKQIPIIERIEVPAITEREEDGTITYLFTVNCTYKEQGVKPATIEE</sequence>
<dbReference type="CDD" id="cd24049">
    <property type="entry name" value="ASKHA_NBD_PilM"/>
    <property type="match status" value="1"/>
</dbReference>
<dbReference type="Pfam" id="PF05137">
    <property type="entry name" value="PilN"/>
    <property type="match status" value="1"/>
</dbReference>
<dbReference type="AlphaFoldDB" id="A0A6L5XWW3"/>
<dbReference type="InterPro" id="IPR007813">
    <property type="entry name" value="PilN"/>
</dbReference>
<keyword evidence="3" id="KW-1185">Reference proteome</keyword>
<dbReference type="EMBL" id="VUMT01000004">
    <property type="protein sequence ID" value="MSS63104.1"/>
    <property type="molecule type" value="Genomic_DNA"/>
</dbReference>
<keyword evidence="1" id="KW-0175">Coiled coil</keyword>
<gene>
    <name evidence="2" type="ORF">FYJ58_04325</name>
</gene>
<dbReference type="InterPro" id="IPR043129">
    <property type="entry name" value="ATPase_NBD"/>
</dbReference>
<dbReference type="InterPro" id="IPR050696">
    <property type="entry name" value="FtsA/MreB"/>
</dbReference>
<feature type="coiled-coil region" evidence="1">
    <location>
        <begin position="439"/>
        <end position="466"/>
    </location>
</feature>
<dbReference type="Gene3D" id="3.30.420.40">
    <property type="match status" value="2"/>
</dbReference>
<dbReference type="InterPro" id="IPR005883">
    <property type="entry name" value="PilM"/>
</dbReference>
<dbReference type="PANTHER" id="PTHR32432:SF3">
    <property type="entry name" value="ETHANOLAMINE UTILIZATION PROTEIN EUTJ"/>
    <property type="match status" value="1"/>
</dbReference>
<dbReference type="Gene3D" id="3.30.1490.300">
    <property type="match status" value="1"/>
</dbReference>
<name>A0A6L5XWW3_9FIRM</name>
<protein>
    <recommendedName>
        <fullName evidence="4">Type IV pilus assembly protein PilM</fullName>
    </recommendedName>
</protein>
<evidence type="ECO:0000313" key="3">
    <source>
        <dbReference type="Proteomes" id="UP000482209"/>
    </source>
</evidence>
<dbReference type="Proteomes" id="UP000482209">
    <property type="component" value="Unassembled WGS sequence"/>
</dbReference>
<evidence type="ECO:0000313" key="2">
    <source>
        <dbReference type="EMBL" id="MSS63104.1"/>
    </source>
</evidence>
<comment type="caution">
    <text evidence="2">The sequence shown here is derived from an EMBL/GenBank/DDBJ whole genome shotgun (WGS) entry which is preliminary data.</text>
</comment>
<dbReference type="PANTHER" id="PTHR32432">
    <property type="entry name" value="CELL DIVISION PROTEIN FTSA-RELATED"/>
    <property type="match status" value="1"/>
</dbReference>